<dbReference type="EMBL" id="MNQU01000238">
    <property type="protein sequence ID" value="OKZ31937.1"/>
    <property type="molecule type" value="Genomic_DNA"/>
</dbReference>
<gene>
    <name evidence="4" type="ORF">BHV79_12010</name>
</gene>
<dbReference type="GO" id="GO:0015074">
    <property type="term" value="P:DNA integration"/>
    <property type="evidence" value="ECO:0007669"/>
    <property type="project" value="InterPro"/>
</dbReference>
<dbReference type="Proteomes" id="UP000186549">
    <property type="component" value="Unassembled WGS sequence"/>
</dbReference>
<dbReference type="InterPro" id="IPR013762">
    <property type="entry name" value="Integrase-like_cat_sf"/>
</dbReference>
<name>A0A1Q6I0B7_BACUN</name>
<dbReference type="SUPFAM" id="SSF56349">
    <property type="entry name" value="DNA breaking-rejoining enzymes"/>
    <property type="match status" value="1"/>
</dbReference>
<proteinExistence type="predicted"/>
<dbReference type="AlphaFoldDB" id="A0A1Q6I0B7"/>
<reference evidence="4 5" key="1">
    <citation type="journal article" date="2016" name="Nat. Biotechnol.">
        <title>Measurement of bacterial replication rates in microbial communities.</title>
        <authorList>
            <person name="Brown C.T."/>
            <person name="Olm M.R."/>
            <person name="Thomas B.C."/>
            <person name="Banfield J.F."/>
        </authorList>
    </citation>
    <scope>NUCLEOTIDE SEQUENCE [LARGE SCALE GENOMIC DNA]</scope>
    <source>
        <strain evidence="4">45_41</strain>
    </source>
</reference>
<sequence length="620" mass="72228">MNAQFFINEIGCKFNLRKPKSEKPTNVYFVARIRNKQIKLSTGVRVYPDQWNVKKQEAYISCRLTELDNENNTIVNEKIGKLKLYFSEYKQYLCDHPEEIERRAIILLKQYIYKDTMKKKTEKPATFIMKQIVEEKDIVDSSKIQYRSNINKFKRFLDENSIPDTWESMNLDTFTKYQQHLIEEGKEDNKEGKKASTIKNIIKGTFFGVLREVSKRLDIPFKWEESNLESFDLVKDKSNKELARNKEVALTEEQIKQLYEYQLSGTENQIKKKTEIKDLFVLQCLVGQRISDMYKFFNGDNERDEENGTISIVQQKTGARAIIPLVPLAEEIIDKYTGAEIKYYKERRSALNGELKVIAQEAGLNELVTYEENGTKYTKPLYELLHTHTARHTFSTIMCRRGVPREDIIIATGHEDTQMLDKIYAHLTAKDKSRKVTSAFKKKLGDGIFDMGGQPEPEDDVQTPTPTVPARPKQKADVFNHVFAGDLLLKLSRLKNKGIDITRLPDTEEAVKILKDIGRIDEIDKDKYKDNTRLRDKVARIASVVWFIAFKRNDAVLIQMFQNNITELGLRNIFLNGEIMREARLESLMNGDEKVLKFVEVLNIRSMEELEEYEKRDKGR</sequence>
<dbReference type="GO" id="GO:0006310">
    <property type="term" value="P:DNA recombination"/>
    <property type="evidence" value="ECO:0007669"/>
    <property type="project" value="UniProtKB-KW"/>
</dbReference>
<evidence type="ECO:0000259" key="3">
    <source>
        <dbReference type="PROSITE" id="PS51898"/>
    </source>
</evidence>
<evidence type="ECO:0000256" key="1">
    <source>
        <dbReference type="ARBA" id="ARBA00023172"/>
    </source>
</evidence>
<dbReference type="PANTHER" id="PTHR30349">
    <property type="entry name" value="PHAGE INTEGRASE-RELATED"/>
    <property type="match status" value="1"/>
</dbReference>
<dbReference type="Gene3D" id="1.10.443.10">
    <property type="entry name" value="Intergrase catalytic core"/>
    <property type="match status" value="1"/>
</dbReference>
<dbReference type="InterPro" id="IPR050090">
    <property type="entry name" value="Tyrosine_recombinase_XerCD"/>
</dbReference>
<dbReference type="InterPro" id="IPR011010">
    <property type="entry name" value="DNA_brk_join_enz"/>
</dbReference>
<dbReference type="GO" id="GO:0003677">
    <property type="term" value="F:DNA binding"/>
    <property type="evidence" value="ECO:0007669"/>
    <property type="project" value="InterPro"/>
</dbReference>
<comment type="caution">
    <text evidence="4">The sequence shown here is derived from an EMBL/GenBank/DDBJ whole genome shotgun (WGS) entry which is preliminary data.</text>
</comment>
<organism evidence="4 5">
    <name type="scientific">Bacteroides uniformis</name>
    <dbReference type="NCBI Taxonomy" id="820"/>
    <lineage>
        <taxon>Bacteria</taxon>
        <taxon>Pseudomonadati</taxon>
        <taxon>Bacteroidota</taxon>
        <taxon>Bacteroidia</taxon>
        <taxon>Bacteroidales</taxon>
        <taxon>Bacteroidaceae</taxon>
        <taxon>Bacteroides</taxon>
    </lineage>
</organism>
<feature type="region of interest" description="Disordered" evidence="2">
    <location>
        <begin position="451"/>
        <end position="472"/>
    </location>
</feature>
<dbReference type="InterPro" id="IPR002104">
    <property type="entry name" value="Integrase_catalytic"/>
</dbReference>
<evidence type="ECO:0000313" key="5">
    <source>
        <dbReference type="Proteomes" id="UP000186549"/>
    </source>
</evidence>
<dbReference type="PROSITE" id="PS51898">
    <property type="entry name" value="TYR_RECOMBINASE"/>
    <property type="match status" value="1"/>
</dbReference>
<evidence type="ECO:0000256" key="2">
    <source>
        <dbReference type="SAM" id="MobiDB-lite"/>
    </source>
</evidence>
<keyword evidence="1" id="KW-0233">DNA recombination</keyword>
<accession>A0A1Q6I0B7</accession>
<feature type="domain" description="Tyr recombinase" evidence="3">
    <location>
        <begin position="245"/>
        <end position="438"/>
    </location>
</feature>
<evidence type="ECO:0000313" key="4">
    <source>
        <dbReference type="EMBL" id="OKZ31937.1"/>
    </source>
</evidence>
<dbReference type="Pfam" id="PF00589">
    <property type="entry name" value="Phage_integrase"/>
    <property type="match status" value="1"/>
</dbReference>
<protein>
    <submittedName>
        <fullName evidence="4">Integrase</fullName>
    </submittedName>
</protein>
<dbReference type="PANTHER" id="PTHR30349:SF64">
    <property type="entry name" value="PROPHAGE INTEGRASE INTD-RELATED"/>
    <property type="match status" value="1"/>
</dbReference>